<keyword evidence="1" id="KW-0812">Transmembrane</keyword>
<dbReference type="Gene3D" id="1.20.1530.20">
    <property type="match status" value="1"/>
</dbReference>
<feature type="transmembrane region" description="Helical" evidence="1">
    <location>
        <begin position="80"/>
        <end position="102"/>
    </location>
</feature>
<gene>
    <name evidence="2" type="ORF">ENS06_06055</name>
</gene>
<organism evidence="2">
    <name type="scientific">Desulfacinum infernum</name>
    <dbReference type="NCBI Taxonomy" id="35837"/>
    <lineage>
        <taxon>Bacteria</taxon>
        <taxon>Pseudomonadati</taxon>
        <taxon>Thermodesulfobacteriota</taxon>
        <taxon>Syntrophobacteria</taxon>
        <taxon>Syntrophobacterales</taxon>
        <taxon>Syntrophobacteraceae</taxon>
        <taxon>Desulfacinum</taxon>
    </lineage>
</organism>
<proteinExistence type="predicted"/>
<dbReference type="InterPro" id="IPR038770">
    <property type="entry name" value="Na+/solute_symporter_sf"/>
</dbReference>
<feature type="transmembrane region" description="Helical" evidence="1">
    <location>
        <begin position="248"/>
        <end position="270"/>
    </location>
</feature>
<dbReference type="InterPro" id="IPR016833">
    <property type="entry name" value="Put_Na-Bile_cotransptr"/>
</dbReference>
<feature type="transmembrane region" description="Helical" evidence="1">
    <location>
        <begin position="207"/>
        <end position="228"/>
    </location>
</feature>
<comment type="caution">
    <text evidence="2">The sequence shown here is derived from an EMBL/GenBank/DDBJ whole genome shotgun (WGS) entry which is preliminary data.</text>
</comment>
<protein>
    <submittedName>
        <fullName evidence="2">Bile acid:sodium symporter</fullName>
    </submittedName>
</protein>
<dbReference type="AlphaFoldDB" id="A0A832A1N1"/>
<feature type="transmembrane region" description="Helical" evidence="1">
    <location>
        <begin position="178"/>
        <end position="195"/>
    </location>
</feature>
<dbReference type="PANTHER" id="PTHR18640">
    <property type="entry name" value="SOLUTE CARRIER FAMILY 10 MEMBER 7"/>
    <property type="match status" value="1"/>
</dbReference>
<dbReference type="PANTHER" id="PTHR18640:SF10">
    <property type="entry name" value="SODIUM_METABOLITE COTRANSPORTER BASS4, CHLOROPLASTIC-RELATED"/>
    <property type="match status" value="1"/>
</dbReference>
<feature type="transmembrane region" description="Helical" evidence="1">
    <location>
        <begin position="108"/>
        <end position="132"/>
    </location>
</feature>
<keyword evidence="1" id="KW-1133">Transmembrane helix</keyword>
<reference evidence="2" key="1">
    <citation type="journal article" date="2020" name="mSystems">
        <title>Genome- and Community-Level Interaction Insights into Carbon Utilization and Element Cycling Functions of Hydrothermarchaeota in Hydrothermal Sediment.</title>
        <authorList>
            <person name="Zhou Z."/>
            <person name="Liu Y."/>
            <person name="Xu W."/>
            <person name="Pan J."/>
            <person name="Luo Z.H."/>
            <person name="Li M."/>
        </authorList>
    </citation>
    <scope>NUCLEOTIDE SEQUENCE [LARGE SCALE GENOMIC DNA]</scope>
    <source>
        <strain evidence="2">SpSt-456</strain>
    </source>
</reference>
<evidence type="ECO:0000313" key="2">
    <source>
        <dbReference type="EMBL" id="HFK96873.1"/>
    </source>
</evidence>
<sequence>MGAVHRRISLERFLRHHGFVAGLVLVSALTVLDGAETTVRWGRWLKGHGGPEILVWVIFFFSGLALDGRSLTRGFLDLRALAGAWSVIFVFAPLWAFVLTLWPMPTGLVVGLFLVACMPTTLSSGVVMTAAAGGNVATALLITMTTNAAAVAATPLLLEWLMGMAVDNVTVLLDKAALMGSLALLVVLPLALGLAMRRPWAALCRRIPCPSPASVNTVLVIAIVWIAVCESRTTIVHGLAGMPRVMALAVIFHGGLLALAFGVAWALGLSMGRREPVLFMGAQKTLPLAVLIQTAVFPQYGDALVFCVSHHLLHLIMDGWVLSLWNGARRRTLQEGERFHEDSRVG</sequence>
<feature type="transmembrane region" description="Helical" evidence="1">
    <location>
        <begin position="139"/>
        <end position="158"/>
    </location>
</feature>
<evidence type="ECO:0000256" key="1">
    <source>
        <dbReference type="SAM" id="Phobius"/>
    </source>
</evidence>
<dbReference type="EMBL" id="DSTK01000017">
    <property type="protein sequence ID" value="HFK96873.1"/>
    <property type="molecule type" value="Genomic_DNA"/>
</dbReference>
<keyword evidence="1" id="KW-0472">Membrane</keyword>
<name>A0A832A1N1_9BACT</name>
<feature type="transmembrane region" description="Helical" evidence="1">
    <location>
        <begin position="50"/>
        <end position="68"/>
    </location>
</feature>
<dbReference type="Pfam" id="PF13593">
    <property type="entry name" value="SBF_like"/>
    <property type="match status" value="1"/>
</dbReference>
<accession>A0A832A1N1</accession>